<dbReference type="PANTHER" id="PTHR43432:SF4">
    <property type="entry name" value="RADICAL SAM CORE DOMAIN-CONTAINING PROTEIN"/>
    <property type="match status" value="1"/>
</dbReference>
<dbReference type="Gene3D" id="3.80.30.30">
    <property type="match status" value="1"/>
</dbReference>
<evidence type="ECO:0000313" key="6">
    <source>
        <dbReference type="Proteomes" id="UP000016887"/>
    </source>
</evidence>
<dbReference type="STRING" id="1198449.ACAM_0839"/>
<dbReference type="InterPro" id="IPR040086">
    <property type="entry name" value="MJ0683-like"/>
</dbReference>
<dbReference type="GO" id="GO:0046872">
    <property type="term" value="F:metal ion binding"/>
    <property type="evidence" value="ECO:0007669"/>
    <property type="project" value="UniProtKB-KW"/>
</dbReference>
<keyword evidence="5" id="KW-0456">Lyase</keyword>
<name>U3TEC0_9CREN</name>
<accession>U3TEC0</accession>
<dbReference type="SUPFAM" id="SSF102114">
    <property type="entry name" value="Radical SAM enzymes"/>
    <property type="match status" value="1"/>
</dbReference>
<dbReference type="Pfam" id="PF04055">
    <property type="entry name" value="Radical_SAM"/>
    <property type="match status" value="1"/>
</dbReference>
<evidence type="ECO:0000256" key="1">
    <source>
        <dbReference type="ARBA" id="ARBA00022723"/>
    </source>
</evidence>
<dbReference type="InterPro" id="IPR058240">
    <property type="entry name" value="rSAM_sf"/>
</dbReference>
<keyword evidence="2" id="KW-0408">Iron</keyword>
<proteinExistence type="predicted"/>
<dbReference type="SFLD" id="SFLDG01084">
    <property type="entry name" value="Uncharacterised_Radical_SAM_Su"/>
    <property type="match status" value="1"/>
</dbReference>
<evidence type="ECO:0000256" key="3">
    <source>
        <dbReference type="ARBA" id="ARBA00023014"/>
    </source>
</evidence>
<protein>
    <submittedName>
        <fullName evidence="5">DNA repair photolyase</fullName>
    </submittedName>
</protein>
<dbReference type="eggNOG" id="arCOG01291">
    <property type="taxonomic scope" value="Archaea"/>
</dbReference>
<dbReference type="GO" id="GO:0016829">
    <property type="term" value="F:lyase activity"/>
    <property type="evidence" value="ECO:0007669"/>
    <property type="project" value="UniProtKB-KW"/>
</dbReference>
<dbReference type="OrthoDB" id="15538at2157"/>
<feature type="domain" description="Radical SAM core" evidence="4">
    <location>
        <begin position="42"/>
        <end position="272"/>
    </location>
</feature>
<dbReference type="SFLD" id="SFLDS00029">
    <property type="entry name" value="Radical_SAM"/>
    <property type="match status" value="1"/>
</dbReference>
<dbReference type="PANTHER" id="PTHR43432">
    <property type="entry name" value="SLR0285 PROTEIN"/>
    <property type="match status" value="1"/>
</dbReference>
<organism evidence="5 6">
    <name type="scientific">Aeropyrum camini SY1 = JCM 12091</name>
    <dbReference type="NCBI Taxonomy" id="1198449"/>
    <lineage>
        <taxon>Archaea</taxon>
        <taxon>Thermoproteota</taxon>
        <taxon>Thermoprotei</taxon>
        <taxon>Desulfurococcales</taxon>
        <taxon>Desulfurococcaceae</taxon>
        <taxon>Aeropyrum</taxon>
    </lineage>
</organism>
<evidence type="ECO:0000259" key="4">
    <source>
        <dbReference type="PROSITE" id="PS51918"/>
    </source>
</evidence>
<dbReference type="Proteomes" id="UP000016887">
    <property type="component" value="Chromosome"/>
</dbReference>
<dbReference type="InterPro" id="IPR007197">
    <property type="entry name" value="rSAM"/>
</dbReference>
<dbReference type="GeneID" id="17110220"/>
<evidence type="ECO:0000313" key="5">
    <source>
        <dbReference type="EMBL" id="BAN90308.1"/>
    </source>
</evidence>
<dbReference type="GO" id="GO:0051536">
    <property type="term" value="F:iron-sulfur cluster binding"/>
    <property type="evidence" value="ECO:0007669"/>
    <property type="project" value="UniProtKB-KW"/>
</dbReference>
<dbReference type="PROSITE" id="PS51918">
    <property type="entry name" value="RADICAL_SAM"/>
    <property type="match status" value="1"/>
</dbReference>
<dbReference type="EMBL" id="AP012489">
    <property type="protein sequence ID" value="BAN90308.1"/>
    <property type="molecule type" value="Genomic_DNA"/>
</dbReference>
<reference evidence="5 6" key="1">
    <citation type="journal article" date="2013" name="Appl. Environ. Microbiol.">
        <title>Variation of the Virus-Related Elements within Syntenic Genomes of the Hyperthermophilic Archaeon Aeropyrum.</title>
        <authorList>
            <person name="Daifuku T."/>
            <person name="Yoshida T."/>
            <person name="Kitamura T."/>
            <person name="Kawaichi S."/>
            <person name="Inoue T."/>
            <person name="Nomura K."/>
            <person name="Yoshida Y."/>
            <person name="Kuno S."/>
            <person name="Sako Y."/>
        </authorList>
    </citation>
    <scope>NUCLEOTIDE SEQUENCE [LARGE SCALE GENOMIC DNA]</scope>
    <source>
        <strain evidence="5 6">SY1</strain>
    </source>
</reference>
<sequence>MDGVNSLVDAVYAKEAIVEELRRRVGEEGFRRASRDWHARRRPIPCGMTVHTGVGCSYGCLYCYIYDMGFTGKPQPYPLSGEELALALALNPYVAPGPRGTLLAFGSVTEPFMRETAWRAIEYLESTRRWLGNPQQVSTKTGLKGRLLEKFVEAADPRIDVLVSMTTLRLWKALEPGASPPEERMEFMRRLVEAGLSATLFLRPIIPGVTDREAEDILSRAAYAGVDKVVLGTLRVAEGILRRLRASGAVDMGEIERRLARWPRRGEQLPIYSRDLKEKIALKAREIGFKVLPASCSANIESHRQGCAACRLGPCGDLSRLPPASDREVARLLEALGLKPLKVSVKGLTVEAAIRGGRREAEIASYWIIGLLRRSPRVKAVRS</sequence>
<keyword evidence="6" id="KW-1185">Reference proteome</keyword>
<gene>
    <name evidence="5" type="ORF">ACAM_0839</name>
</gene>
<dbReference type="RefSeq" id="WP_022541581.1">
    <property type="nucleotide sequence ID" value="NC_022521.1"/>
</dbReference>
<dbReference type="KEGG" id="acj:ACAM_0839"/>
<dbReference type="AlphaFoldDB" id="U3TEC0"/>
<keyword evidence="3" id="KW-0411">Iron-sulfur</keyword>
<evidence type="ECO:0000256" key="2">
    <source>
        <dbReference type="ARBA" id="ARBA00023004"/>
    </source>
</evidence>
<keyword evidence="1" id="KW-0479">Metal-binding</keyword>